<evidence type="ECO:0000256" key="3">
    <source>
        <dbReference type="ARBA" id="ARBA00004866"/>
    </source>
</evidence>
<keyword evidence="10" id="KW-0408">Iron</keyword>
<dbReference type="Pfam" id="PF00355">
    <property type="entry name" value="Rieske"/>
    <property type="match status" value="1"/>
</dbReference>
<keyword evidence="9" id="KW-0560">Oxidoreductase</keyword>
<evidence type="ECO:0000256" key="5">
    <source>
        <dbReference type="ARBA" id="ARBA00012763"/>
    </source>
</evidence>
<evidence type="ECO:0000256" key="8">
    <source>
        <dbReference type="ARBA" id="ARBA00022723"/>
    </source>
</evidence>
<evidence type="ECO:0000256" key="2">
    <source>
        <dbReference type="ARBA" id="ARBA00002149"/>
    </source>
</evidence>
<evidence type="ECO:0000259" key="15">
    <source>
        <dbReference type="PROSITE" id="PS51296"/>
    </source>
</evidence>
<name>A0ABR0EN18_ZASCE</name>
<keyword evidence="7" id="KW-0001">2Fe-2S</keyword>
<evidence type="ECO:0000256" key="9">
    <source>
        <dbReference type="ARBA" id="ARBA00023002"/>
    </source>
</evidence>
<evidence type="ECO:0000313" key="16">
    <source>
        <dbReference type="EMBL" id="KAK4502208.1"/>
    </source>
</evidence>
<dbReference type="InterPro" id="IPR036922">
    <property type="entry name" value="Rieske_2Fe-2S_sf"/>
</dbReference>
<evidence type="ECO:0000256" key="14">
    <source>
        <dbReference type="SAM" id="Phobius"/>
    </source>
</evidence>
<keyword evidence="11" id="KW-0411">Iron-sulfur</keyword>
<feature type="transmembrane region" description="Helical" evidence="14">
    <location>
        <begin position="6"/>
        <end position="26"/>
    </location>
</feature>
<dbReference type="CDD" id="cd03469">
    <property type="entry name" value="Rieske_RO_Alpha_N"/>
    <property type="match status" value="1"/>
</dbReference>
<keyword evidence="14" id="KW-0472">Membrane</keyword>
<dbReference type="PROSITE" id="PS00570">
    <property type="entry name" value="RING_HYDROXYL_ALPHA"/>
    <property type="match status" value="1"/>
</dbReference>
<reference evidence="16 17" key="1">
    <citation type="journal article" date="2023" name="G3 (Bethesda)">
        <title>A chromosome-level genome assembly of Zasmidium syzygii isolated from banana leaves.</title>
        <authorList>
            <person name="van Westerhoven A.C."/>
            <person name="Mehrabi R."/>
            <person name="Talebi R."/>
            <person name="Steentjes M.B.F."/>
            <person name="Corcolon B."/>
            <person name="Chong P.A."/>
            <person name="Kema G.H.J."/>
            <person name="Seidl M.F."/>
        </authorList>
    </citation>
    <scope>NUCLEOTIDE SEQUENCE [LARGE SCALE GENOMIC DNA]</scope>
    <source>
        <strain evidence="16 17">P124</strain>
    </source>
</reference>
<comment type="cofactor">
    <cofactor evidence="1">
        <name>Fe cation</name>
        <dbReference type="ChEBI" id="CHEBI:24875"/>
    </cofactor>
</comment>
<comment type="caution">
    <text evidence="16">The sequence shown here is derived from an EMBL/GenBank/DDBJ whole genome shotgun (WGS) entry which is preliminary data.</text>
</comment>
<keyword evidence="14" id="KW-1133">Transmembrane helix</keyword>
<dbReference type="EC" id="1.14.15.7" evidence="5"/>
<proteinExistence type="inferred from homology"/>
<feature type="domain" description="Rieske" evidence="15">
    <location>
        <begin position="81"/>
        <end position="188"/>
    </location>
</feature>
<dbReference type="InterPro" id="IPR015879">
    <property type="entry name" value="Ring_hydroxy_dOase_asu_C_dom"/>
</dbReference>
<keyword evidence="17" id="KW-1185">Reference proteome</keyword>
<comment type="function">
    <text evidence="2">Catalyzes the first step of the osmoprotectant glycine betaine synthesis.</text>
</comment>
<dbReference type="PANTHER" id="PTHR43756">
    <property type="entry name" value="CHOLINE MONOOXYGENASE, CHLOROPLASTIC"/>
    <property type="match status" value="1"/>
</dbReference>
<dbReference type="EMBL" id="JAXOVC010000004">
    <property type="protein sequence ID" value="KAK4502208.1"/>
    <property type="molecule type" value="Genomic_DNA"/>
</dbReference>
<comment type="similarity">
    <text evidence="4">Belongs to the choline monooxygenase family.</text>
</comment>
<dbReference type="InterPro" id="IPR015881">
    <property type="entry name" value="ARHD_Rieske_2Fe_2S"/>
</dbReference>
<gene>
    <name evidence="16" type="ORF">PRZ48_005633</name>
</gene>
<evidence type="ECO:0000256" key="12">
    <source>
        <dbReference type="ARBA" id="ARBA00023027"/>
    </source>
</evidence>
<dbReference type="InterPro" id="IPR017941">
    <property type="entry name" value="Rieske_2Fe-2S"/>
</dbReference>
<keyword evidence="14" id="KW-0812">Transmembrane</keyword>
<comment type="catalytic activity">
    <reaction evidence="13">
        <text>choline + 2 reduced [2Fe-2S]-[ferredoxin] + O2 + 2 H(+) = betaine aldehyde hydrate + 2 oxidized [2Fe-2S]-[ferredoxin] + H2O</text>
        <dbReference type="Rhea" id="RHEA:17769"/>
        <dbReference type="Rhea" id="RHEA-COMP:10000"/>
        <dbReference type="Rhea" id="RHEA-COMP:10001"/>
        <dbReference type="ChEBI" id="CHEBI:15354"/>
        <dbReference type="ChEBI" id="CHEBI:15377"/>
        <dbReference type="ChEBI" id="CHEBI:15378"/>
        <dbReference type="ChEBI" id="CHEBI:15379"/>
        <dbReference type="ChEBI" id="CHEBI:15870"/>
        <dbReference type="ChEBI" id="CHEBI:33737"/>
        <dbReference type="ChEBI" id="CHEBI:33738"/>
        <dbReference type="EC" id="1.14.15.7"/>
    </reaction>
</comment>
<dbReference type="PANTHER" id="PTHR43756:SF5">
    <property type="entry name" value="CHOLINE MONOOXYGENASE, CHLOROPLASTIC"/>
    <property type="match status" value="1"/>
</dbReference>
<evidence type="ECO:0000256" key="1">
    <source>
        <dbReference type="ARBA" id="ARBA00001962"/>
    </source>
</evidence>
<dbReference type="Gene3D" id="2.102.10.10">
    <property type="entry name" value="Rieske [2Fe-2S] iron-sulphur domain"/>
    <property type="match status" value="1"/>
</dbReference>
<dbReference type="SUPFAM" id="SSF50022">
    <property type="entry name" value="ISP domain"/>
    <property type="match status" value="1"/>
</dbReference>
<dbReference type="PRINTS" id="PR00090">
    <property type="entry name" value="RNGDIOXGNASE"/>
</dbReference>
<keyword evidence="12" id="KW-0520">NAD</keyword>
<organism evidence="16 17">
    <name type="scientific">Zasmidium cellare</name>
    <name type="common">Wine cellar mold</name>
    <name type="synonym">Racodium cellare</name>
    <dbReference type="NCBI Taxonomy" id="395010"/>
    <lineage>
        <taxon>Eukaryota</taxon>
        <taxon>Fungi</taxon>
        <taxon>Dikarya</taxon>
        <taxon>Ascomycota</taxon>
        <taxon>Pezizomycotina</taxon>
        <taxon>Dothideomycetes</taxon>
        <taxon>Dothideomycetidae</taxon>
        <taxon>Mycosphaerellales</taxon>
        <taxon>Mycosphaerellaceae</taxon>
        <taxon>Zasmidium</taxon>
    </lineage>
</organism>
<accession>A0ABR0EN18</accession>
<dbReference type="PROSITE" id="PS51296">
    <property type="entry name" value="RIESKE"/>
    <property type="match status" value="1"/>
</dbReference>
<evidence type="ECO:0000256" key="11">
    <source>
        <dbReference type="ARBA" id="ARBA00023014"/>
    </source>
</evidence>
<dbReference type="Proteomes" id="UP001305779">
    <property type="component" value="Unassembled WGS sequence"/>
</dbReference>
<dbReference type="InterPro" id="IPR001663">
    <property type="entry name" value="Rng_hydr_dOase-A"/>
</dbReference>
<dbReference type="SUPFAM" id="SSF55961">
    <property type="entry name" value="Bet v1-like"/>
    <property type="match status" value="1"/>
</dbReference>
<evidence type="ECO:0000256" key="7">
    <source>
        <dbReference type="ARBA" id="ARBA00022714"/>
    </source>
</evidence>
<evidence type="ECO:0000256" key="6">
    <source>
        <dbReference type="ARBA" id="ARBA00014931"/>
    </source>
</evidence>
<evidence type="ECO:0000313" key="17">
    <source>
        <dbReference type="Proteomes" id="UP001305779"/>
    </source>
</evidence>
<evidence type="ECO:0000256" key="13">
    <source>
        <dbReference type="ARBA" id="ARBA00049097"/>
    </source>
</evidence>
<dbReference type="Pfam" id="PF00848">
    <property type="entry name" value="Ring_hydroxyl_A"/>
    <property type="match status" value="1"/>
</dbReference>
<comment type="pathway">
    <text evidence="3">Amine and polyamine biosynthesis; betaine biosynthesis via choline pathway; betaine aldehyde from choline (monooxygenase route): step 1/1.</text>
</comment>
<sequence length="342" mass="39077">MSYFAAISYTSLTWGVYGLAIFGLIMQRLLAYTLGWTPTTKGSETTSGAKTTSRALPADWYRSNELYDLERRAIFSRKWMLVSHKLRFLDTGNWIRFEEACFQFVIVKGRDGLIRGFHNVCRHRGFPIVTEESGQSKILVCKYHGWSYGLNGTLAKAPGYQDIEKFDRDSNSLLPVHVKVDAHGFVWVNLDAKEAPEVAWEADFKDIDQKARHHSFNFEDYKFDHTWQMTGDYNWKTLADNYNECYHCAIAHPDVSAVADLEAYKVETKGGNIEHFASTTPEQEKAGHKVVSNYYFPNACMTVTTLYVSYSKVIGAKSRLLEERYGLHGEHCQKMQPRAPGT</sequence>
<keyword evidence="8" id="KW-0479">Metal-binding</keyword>
<dbReference type="Gene3D" id="3.90.380.10">
    <property type="entry name" value="Naphthalene 1,2-dioxygenase Alpha Subunit, Chain A, domain 1"/>
    <property type="match status" value="1"/>
</dbReference>
<protein>
    <recommendedName>
        <fullName evidence="6">Choline monooxygenase, chloroplastic</fullName>
        <ecNumber evidence="5">1.14.15.7</ecNumber>
    </recommendedName>
</protein>
<evidence type="ECO:0000256" key="4">
    <source>
        <dbReference type="ARBA" id="ARBA00010848"/>
    </source>
</evidence>
<evidence type="ECO:0000256" key="10">
    <source>
        <dbReference type="ARBA" id="ARBA00023004"/>
    </source>
</evidence>
<dbReference type="CDD" id="cd00680">
    <property type="entry name" value="RHO_alpha_C"/>
    <property type="match status" value="1"/>
</dbReference>